<evidence type="ECO:0000256" key="9">
    <source>
        <dbReference type="HAMAP-Rule" id="MF_00161"/>
    </source>
</evidence>
<evidence type="ECO:0000256" key="6">
    <source>
        <dbReference type="ARBA" id="ARBA00022801"/>
    </source>
</evidence>
<feature type="active site" evidence="9">
    <location>
        <position position="210"/>
    </location>
</feature>
<keyword evidence="6 9" id="KW-0378">Hydrolase</keyword>
<feature type="transmembrane region" description="Helical" evidence="9">
    <location>
        <begin position="200"/>
        <end position="225"/>
    </location>
</feature>
<sequence>MDSQPSPPPLRRRDLRRRGAPPDDAPRTDVPAAGEPGEPNGQYSSSGTASVTPTEVTAAEDTEDAADSPVPVDPARRRRLLALLLSLTVVLAGTDQLTKYIAEARLEDGEVVPLIGDLLGLQLVHNAGAAFSIATGMTWVFTIVMVVVAVAVLRVSRKLGSVGWAVALGMLLGGCLGNLYDRLFREPDFARGHVVDFINYNGWFVGNVADIAIVGAAGLIIVLALRGREIDGSIERPEPRDRAEARDEPGEEPDDRG</sequence>
<evidence type="ECO:0000313" key="12">
    <source>
        <dbReference type="EMBL" id="GAA4423849.1"/>
    </source>
</evidence>
<dbReference type="PRINTS" id="PR00781">
    <property type="entry name" value="LIPOSIGPTASE"/>
</dbReference>
<comment type="caution">
    <text evidence="12">The sequence shown here is derived from an EMBL/GenBank/DDBJ whole genome shotgun (WGS) entry which is preliminary data.</text>
</comment>
<comment type="subcellular location">
    <subcellularLocation>
        <location evidence="9">Cell membrane</location>
        <topology evidence="9">Multi-pass membrane protein</topology>
    </subcellularLocation>
</comment>
<evidence type="ECO:0000256" key="5">
    <source>
        <dbReference type="ARBA" id="ARBA00022750"/>
    </source>
</evidence>
<dbReference type="RefSeq" id="WP_345216111.1">
    <property type="nucleotide sequence ID" value="NZ_BAABGN010000008.1"/>
</dbReference>
<proteinExistence type="inferred from homology"/>
<keyword evidence="7 9" id="KW-1133">Transmembrane helix</keyword>
<accession>A0ABP8L7Y6</accession>
<evidence type="ECO:0000256" key="11">
    <source>
        <dbReference type="SAM" id="MobiDB-lite"/>
    </source>
</evidence>
<comment type="similarity">
    <text evidence="1 9 10">Belongs to the peptidase A8 family.</text>
</comment>
<keyword evidence="8 9" id="KW-0472">Membrane</keyword>
<dbReference type="Pfam" id="PF01252">
    <property type="entry name" value="Peptidase_A8"/>
    <property type="match status" value="1"/>
</dbReference>
<dbReference type="EC" id="3.4.23.36" evidence="9"/>
<gene>
    <name evidence="9" type="primary">lspA</name>
    <name evidence="12" type="ORF">GCM10023169_19980</name>
</gene>
<comment type="pathway">
    <text evidence="9">Protein modification; lipoprotein biosynthesis (signal peptide cleavage).</text>
</comment>
<feature type="transmembrane region" description="Helical" evidence="9">
    <location>
        <begin position="129"/>
        <end position="155"/>
    </location>
</feature>
<evidence type="ECO:0000256" key="7">
    <source>
        <dbReference type="ARBA" id="ARBA00022989"/>
    </source>
</evidence>
<dbReference type="PANTHER" id="PTHR33695">
    <property type="entry name" value="LIPOPROTEIN SIGNAL PEPTIDASE"/>
    <property type="match status" value="1"/>
</dbReference>
<evidence type="ECO:0000256" key="4">
    <source>
        <dbReference type="ARBA" id="ARBA00022692"/>
    </source>
</evidence>
<comment type="caution">
    <text evidence="9">Lacks conserved residue(s) required for the propagation of feature annotation.</text>
</comment>
<reference evidence="13" key="1">
    <citation type="journal article" date="2019" name="Int. J. Syst. Evol. Microbiol.">
        <title>The Global Catalogue of Microorganisms (GCM) 10K type strain sequencing project: providing services to taxonomists for standard genome sequencing and annotation.</title>
        <authorList>
            <consortium name="The Broad Institute Genomics Platform"/>
            <consortium name="The Broad Institute Genome Sequencing Center for Infectious Disease"/>
            <person name="Wu L."/>
            <person name="Ma J."/>
        </authorList>
    </citation>
    <scope>NUCLEOTIDE SEQUENCE [LARGE SCALE GENOMIC DNA]</scope>
    <source>
        <strain evidence="13">JCM 17810</strain>
    </source>
</reference>
<keyword evidence="13" id="KW-1185">Reference proteome</keyword>
<evidence type="ECO:0000256" key="1">
    <source>
        <dbReference type="ARBA" id="ARBA00006139"/>
    </source>
</evidence>
<evidence type="ECO:0000313" key="13">
    <source>
        <dbReference type="Proteomes" id="UP001500622"/>
    </source>
</evidence>
<feature type="compositionally biased region" description="Basic and acidic residues" evidence="11">
    <location>
        <begin position="234"/>
        <end position="248"/>
    </location>
</feature>
<evidence type="ECO:0000256" key="2">
    <source>
        <dbReference type="ARBA" id="ARBA00022475"/>
    </source>
</evidence>
<feature type="active site" evidence="9">
    <location>
        <position position="196"/>
    </location>
</feature>
<dbReference type="Proteomes" id="UP001500622">
    <property type="component" value="Unassembled WGS sequence"/>
</dbReference>
<dbReference type="HAMAP" id="MF_00161">
    <property type="entry name" value="LspA"/>
    <property type="match status" value="1"/>
</dbReference>
<dbReference type="PANTHER" id="PTHR33695:SF1">
    <property type="entry name" value="LIPOPROTEIN SIGNAL PEPTIDASE"/>
    <property type="match status" value="1"/>
</dbReference>
<comment type="function">
    <text evidence="9">This protein specifically catalyzes the removal of signal peptides from prolipoproteins.</text>
</comment>
<feature type="region of interest" description="Disordered" evidence="11">
    <location>
        <begin position="234"/>
        <end position="257"/>
    </location>
</feature>
<feature type="transmembrane region" description="Helical" evidence="9">
    <location>
        <begin position="162"/>
        <end position="180"/>
    </location>
</feature>
<protein>
    <recommendedName>
        <fullName evidence="9">Lipoprotein signal peptidase</fullName>
        <ecNumber evidence="9">3.4.23.36</ecNumber>
    </recommendedName>
    <alternativeName>
        <fullName evidence="9">Prolipoprotein signal peptidase</fullName>
    </alternativeName>
    <alternativeName>
        <fullName evidence="9">Signal peptidase II</fullName>
        <shortName evidence="9">SPase II</shortName>
    </alternativeName>
</protein>
<feature type="compositionally biased region" description="Polar residues" evidence="11">
    <location>
        <begin position="41"/>
        <end position="53"/>
    </location>
</feature>
<feature type="region of interest" description="Disordered" evidence="11">
    <location>
        <begin position="1"/>
        <end position="71"/>
    </location>
</feature>
<keyword evidence="2 9" id="KW-1003">Cell membrane</keyword>
<comment type="catalytic activity">
    <reaction evidence="9">
        <text>Release of signal peptides from bacterial membrane prolipoproteins. Hydrolyzes -Xaa-Yaa-Zaa-|-(S,diacylglyceryl)Cys-, in which Xaa is hydrophobic (preferably Leu), and Yaa (Ala or Ser) and Zaa (Gly or Ala) have small, neutral side chains.</text>
        <dbReference type="EC" id="3.4.23.36"/>
    </reaction>
</comment>
<keyword evidence="5 9" id="KW-0064">Aspartyl protease</keyword>
<organism evidence="12 13">
    <name type="scientific">Georgenia halophila</name>
    <dbReference type="NCBI Taxonomy" id="620889"/>
    <lineage>
        <taxon>Bacteria</taxon>
        <taxon>Bacillati</taxon>
        <taxon>Actinomycetota</taxon>
        <taxon>Actinomycetes</taxon>
        <taxon>Micrococcales</taxon>
        <taxon>Bogoriellaceae</taxon>
        <taxon>Georgenia</taxon>
    </lineage>
</organism>
<keyword evidence="3 9" id="KW-0645">Protease</keyword>
<evidence type="ECO:0000256" key="8">
    <source>
        <dbReference type="ARBA" id="ARBA00023136"/>
    </source>
</evidence>
<keyword evidence="4 9" id="KW-0812">Transmembrane</keyword>
<dbReference type="InterPro" id="IPR001872">
    <property type="entry name" value="Peptidase_A8"/>
</dbReference>
<dbReference type="EMBL" id="BAABGN010000008">
    <property type="protein sequence ID" value="GAA4423849.1"/>
    <property type="molecule type" value="Genomic_DNA"/>
</dbReference>
<evidence type="ECO:0000256" key="10">
    <source>
        <dbReference type="RuleBase" id="RU004181"/>
    </source>
</evidence>
<name>A0ABP8L7Y6_9MICO</name>
<evidence type="ECO:0000256" key="3">
    <source>
        <dbReference type="ARBA" id="ARBA00022670"/>
    </source>
</evidence>